<accession>A0ABW6RZ17</accession>
<dbReference type="PRINTS" id="PR00359">
    <property type="entry name" value="BP450"/>
</dbReference>
<comment type="caution">
    <text evidence="7">The sequence shown here is derived from an EMBL/GenBank/DDBJ whole genome shotgun (WGS) entry which is preliminary data.</text>
</comment>
<keyword evidence="2" id="KW-0349">Heme</keyword>
<sequence>MSNLEEHATLPAGGGHSRCPWHATYDPLAPHELSDPTVTMAKARHESPVFYSDRMGVWAVANRADILAVLRDKKNFSARKAMPFPDVADIVRGRLPKLDGRPVYPSALTPLVKDDPAHRPARALLQAPFTPKRVLERAPRIRAIAAKLLAAHEDGPFDFIGEYTMQLALRVIGDIVGIPDHDLPFIERSIDAVFQLNGLGLREQGAVEAAALAVADYWEYIYSLAEDRCANPVDDFTSVMARTRMPDGELPSPRDLAESIHSIISPGFETSAQAMNWGMLSLLTHRDQWELLKSDRSLIESAITEMLRYRTVLKRAFRVTTNDVEVGGVRIPKDNVVTLLFPSANRDEAHYTDPDVFDIRRVEDNLAFGRFQHTCVGAPMARLEMKVTLELFLDKYPQARIPQQDFTFRADARIQALTGCQIDLRAGEGAAS</sequence>
<name>A0ABW6RZ17_9NOCA</name>
<reference evidence="7 8" key="1">
    <citation type="submission" date="2024-10" db="EMBL/GenBank/DDBJ databases">
        <title>The Natural Products Discovery Center: Release of the First 8490 Sequenced Strains for Exploring Actinobacteria Biosynthetic Diversity.</title>
        <authorList>
            <person name="Kalkreuter E."/>
            <person name="Kautsar S.A."/>
            <person name="Yang D."/>
            <person name="Bader C.D."/>
            <person name="Teijaro C.N."/>
            <person name="Fluegel L."/>
            <person name="Davis C.M."/>
            <person name="Simpson J.R."/>
            <person name="Lauterbach L."/>
            <person name="Steele A.D."/>
            <person name="Gui C."/>
            <person name="Meng S."/>
            <person name="Li G."/>
            <person name="Viehrig K."/>
            <person name="Ye F."/>
            <person name="Su P."/>
            <person name="Kiefer A.F."/>
            <person name="Nichols A."/>
            <person name="Cepeda A.J."/>
            <person name="Yan W."/>
            <person name="Fan B."/>
            <person name="Jiang Y."/>
            <person name="Adhikari A."/>
            <person name="Zheng C.-J."/>
            <person name="Schuster L."/>
            <person name="Cowan T.M."/>
            <person name="Smanski M.J."/>
            <person name="Chevrette M.G."/>
            <person name="De Carvalho L.P.S."/>
            <person name="Shen B."/>
        </authorList>
    </citation>
    <scope>NUCLEOTIDE SEQUENCE [LARGE SCALE GENOMIC DNA]</scope>
    <source>
        <strain evidence="7 8">NPDC002593</strain>
    </source>
</reference>
<dbReference type="SUPFAM" id="SSF48264">
    <property type="entry name" value="Cytochrome P450"/>
    <property type="match status" value="1"/>
</dbReference>
<evidence type="ECO:0000256" key="2">
    <source>
        <dbReference type="ARBA" id="ARBA00022617"/>
    </source>
</evidence>
<dbReference type="PANTHER" id="PTHR46696">
    <property type="entry name" value="P450, PUTATIVE (EUROFUNG)-RELATED"/>
    <property type="match status" value="1"/>
</dbReference>
<dbReference type="PANTHER" id="PTHR46696:SF6">
    <property type="entry name" value="P450, PUTATIVE (EUROFUNG)-RELATED"/>
    <property type="match status" value="1"/>
</dbReference>
<dbReference type="InterPro" id="IPR002397">
    <property type="entry name" value="Cyt_P450_B"/>
</dbReference>
<protein>
    <submittedName>
        <fullName evidence="7">Cytochrome P450</fullName>
    </submittedName>
</protein>
<dbReference type="RefSeq" id="WP_387404064.1">
    <property type="nucleotide sequence ID" value="NZ_JBIAQY010000004.1"/>
</dbReference>
<evidence type="ECO:0000313" key="8">
    <source>
        <dbReference type="Proteomes" id="UP001601992"/>
    </source>
</evidence>
<evidence type="ECO:0000256" key="1">
    <source>
        <dbReference type="ARBA" id="ARBA00010617"/>
    </source>
</evidence>
<dbReference type="Proteomes" id="UP001601992">
    <property type="component" value="Unassembled WGS sequence"/>
</dbReference>
<dbReference type="Pfam" id="PF00067">
    <property type="entry name" value="p450"/>
    <property type="match status" value="1"/>
</dbReference>
<organism evidence="7 8">
    <name type="scientific">Nocardia jiangxiensis</name>
    <dbReference type="NCBI Taxonomy" id="282685"/>
    <lineage>
        <taxon>Bacteria</taxon>
        <taxon>Bacillati</taxon>
        <taxon>Actinomycetota</taxon>
        <taxon>Actinomycetes</taxon>
        <taxon>Mycobacteriales</taxon>
        <taxon>Nocardiaceae</taxon>
        <taxon>Nocardia</taxon>
    </lineage>
</organism>
<dbReference type="PRINTS" id="PR00385">
    <property type="entry name" value="P450"/>
</dbReference>
<keyword evidence="3" id="KW-0479">Metal-binding</keyword>
<keyword evidence="5" id="KW-0408">Iron</keyword>
<comment type="similarity">
    <text evidence="1">Belongs to the cytochrome P450 family.</text>
</comment>
<dbReference type="InterPro" id="IPR036396">
    <property type="entry name" value="Cyt_P450_sf"/>
</dbReference>
<dbReference type="EMBL" id="JBIAQY010000004">
    <property type="protein sequence ID" value="MFF3569278.1"/>
    <property type="molecule type" value="Genomic_DNA"/>
</dbReference>
<keyword evidence="8" id="KW-1185">Reference proteome</keyword>
<dbReference type="InterPro" id="IPR001128">
    <property type="entry name" value="Cyt_P450"/>
</dbReference>
<evidence type="ECO:0000256" key="5">
    <source>
        <dbReference type="ARBA" id="ARBA00023004"/>
    </source>
</evidence>
<proteinExistence type="inferred from homology"/>
<dbReference type="Gene3D" id="1.10.630.10">
    <property type="entry name" value="Cytochrome P450"/>
    <property type="match status" value="1"/>
</dbReference>
<evidence type="ECO:0000313" key="7">
    <source>
        <dbReference type="EMBL" id="MFF3569278.1"/>
    </source>
</evidence>
<evidence type="ECO:0000256" key="3">
    <source>
        <dbReference type="ARBA" id="ARBA00022723"/>
    </source>
</evidence>
<keyword evidence="4" id="KW-0560">Oxidoreductase</keyword>
<keyword evidence="6" id="KW-0503">Monooxygenase</keyword>
<evidence type="ECO:0000256" key="6">
    <source>
        <dbReference type="ARBA" id="ARBA00023033"/>
    </source>
</evidence>
<gene>
    <name evidence="7" type="ORF">ACFYXQ_16025</name>
</gene>
<evidence type="ECO:0000256" key="4">
    <source>
        <dbReference type="ARBA" id="ARBA00023002"/>
    </source>
</evidence>